<comment type="caution">
    <text evidence="1">The sequence shown here is derived from an EMBL/GenBank/DDBJ whole genome shotgun (WGS) entry which is preliminary data.</text>
</comment>
<dbReference type="Gene3D" id="1.10.443.10">
    <property type="entry name" value="Intergrase catalytic core"/>
    <property type="match status" value="1"/>
</dbReference>
<dbReference type="InterPro" id="IPR013762">
    <property type="entry name" value="Integrase-like_cat_sf"/>
</dbReference>
<evidence type="ECO:0000313" key="1">
    <source>
        <dbReference type="EMBL" id="MEQ2303997.1"/>
    </source>
</evidence>
<keyword evidence="2" id="KW-1185">Reference proteome</keyword>
<sequence>MDCLQRSISSLTQLLREFASNSATSALPFLRSADVQPAPRPLPLTFTIRSSLRVFRSLCPTANINPTPFPHSRKSPHVCFLVSQKFQANLIPIQPAPSQFSGHSFRIRAATSAAAQGLSSASLQQFSRCSSS</sequence>
<dbReference type="Proteomes" id="UP001469553">
    <property type="component" value="Unassembled WGS sequence"/>
</dbReference>
<protein>
    <submittedName>
        <fullName evidence="1">Uncharacterized protein</fullName>
    </submittedName>
</protein>
<evidence type="ECO:0000313" key="2">
    <source>
        <dbReference type="Proteomes" id="UP001469553"/>
    </source>
</evidence>
<name>A0ABV0ZDN8_9TELE</name>
<proteinExistence type="predicted"/>
<feature type="non-terminal residue" evidence="1">
    <location>
        <position position="132"/>
    </location>
</feature>
<reference evidence="1 2" key="1">
    <citation type="submission" date="2021-06" db="EMBL/GenBank/DDBJ databases">
        <authorList>
            <person name="Palmer J.M."/>
        </authorList>
    </citation>
    <scope>NUCLEOTIDE SEQUENCE [LARGE SCALE GENOMIC DNA]</scope>
    <source>
        <strain evidence="1 2">AS_MEX2019</strain>
        <tissue evidence="1">Muscle</tissue>
    </source>
</reference>
<organism evidence="1 2">
    <name type="scientific">Ameca splendens</name>
    <dbReference type="NCBI Taxonomy" id="208324"/>
    <lineage>
        <taxon>Eukaryota</taxon>
        <taxon>Metazoa</taxon>
        <taxon>Chordata</taxon>
        <taxon>Craniata</taxon>
        <taxon>Vertebrata</taxon>
        <taxon>Euteleostomi</taxon>
        <taxon>Actinopterygii</taxon>
        <taxon>Neopterygii</taxon>
        <taxon>Teleostei</taxon>
        <taxon>Neoteleostei</taxon>
        <taxon>Acanthomorphata</taxon>
        <taxon>Ovalentaria</taxon>
        <taxon>Atherinomorphae</taxon>
        <taxon>Cyprinodontiformes</taxon>
        <taxon>Goodeidae</taxon>
        <taxon>Ameca</taxon>
    </lineage>
</organism>
<accession>A0ABV0ZDN8</accession>
<dbReference type="EMBL" id="JAHRIP010058441">
    <property type="protein sequence ID" value="MEQ2303997.1"/>
    <property type="molecule type" value="Genomic_DNA"/>
</dbReference>
<gene>
    <name evidence="1" type="ORF">AMECASPLE_022513</name>
</gene>